<feature type="binding site" evidence="2">
    <location>
        <position position="74"/>
    </location>
    <ligand>
        <name>Cu cation</name>
        <dbReference type="ChEBI" id="CHEBI:23378"/>
    </ligand>
</feature>
<evidence type="ECO:0000256" key="3">
    <source>
        <dbReference type="PIRSR" id="PIRSR603782-2"/>
    </source>
</evidence>
<feature type="binding site" evidence="2">
    <location>
        <position position="78"/>
    </location>
    <ligand>
        <name>Cu cation</name>
        <dbReference type="ChEBI" id="CHEBI:23378"/>
    </ligand>
</feature>
<dbReference type="EMBL" id="FUWP01000004">
    <property type="protein sequence ID" value="SKA09856.1"/>
    <property type="molecule type" value="Genomic_DNA"/>
</dbReference>
<comment type="similarity">
    <text evidence="1">Belongs to the SCO1/2 family.</text>
</comment>
<dbReference type="Proteomes" id="UP000191116">
    <property type="component" value="Unassembled WGS sequence"/>
</dbReference>
<dbReference type="SUPFAM" id="SSF52833">
    <property type="entry name" value="Thioredoxin-like"/>
    <property type="match status" value="1"/>
</dbReference>
<dbReference type="PANTHER" id="PTHR12151:SF25">
    <property type="entry name" value="LINALOOL DEHYDRATASE_ISOMERASE DOMAIN-CONTAINING PROTEIN"/>
    <property type="match status" value="1"/>
</dbReference>
<dbReference type="AlphaFoldDB" id="A0A1T4R1Y2"/>
<dbReference type="GO" id="GO:0046872">
    <property type="term" value="F:metal ion binding"/>
    <property type="evidence" value="ECO:0007669"/>
    <property type="project" value="UniProtKB-KW"/>
</dbReference>
<gene>
    <name evidence="4" type="ORF">CZ814_01158</name>
</gene>
<keyword evidence="2" id="KW-0479">Metal-binding</keyword>
<name>A0A1T4R1Y2_9GAMM</name>
<dbReference type="FunFam" id="3.40.30.10:FF:000013">
    <property type="entry name" value="Blast:Protein SCO1 homolog, mitochondrial"/>
    <property type="match status" value="1"/>
</dbReference>
<evidence type="ECO:0000313" key="5">
    <source>
        <dbReference type="Proteomes" id="UP000191116"/>
    </source>
</evidence>
<dbReference type="CDD" id="cd02968">
    <property type="entry name" value="SCO"/>
    <property type="match status" value="1"/>
</dbReference>
<dbReference type="Pfam" id="PF02630">
    <property type="entry name" value="SCO1-SenC"/>
    <property type="match status" value="1"/>
</dbReference>
<evidence type="ECO:0000256" key="1">
    <source>
        <dbReference type="ARBA" id="ARBA00010996"/>
    </source>
</evidence>
<dbReference type="RefSeq" id="WP_080174045.1">
    <property type="nucleotide sequence ID" value="NZ_AP024855.1"/>
</dbReference>
<reference evidence="4 5" key="1">
    <citation type="submission" date="2017-02" db="EMBL/GenBank/DDBJ databases">
        <authorList>
            <person name="Peterson S.W."/>
        </authorList>
    </citation>
    <scope>NUCLEOTIDE SEQUENCE [LARGE SCALE GENOMIC DNA]</scope>
    <source>
        <strain evidence="4 5">CECT 9189</strain>
    </source>
</reference>
<dbReference type="PANTHER" id="PTHR12151">
    <property type="entry name" value="ELECTRON TRANSPORT PROTIN SCO1/SENC FAMILY MEMBER"/>
    <property type="match status" value="1"/>
</dbReference>
<dbReference type="PROSITE" id="PS51257">
    <property type="entry name" value="PROKAR_LIPOPROTEIN"/>
    <property type="match status" value="1"/>
</dbReference>
<proteinExistence type="inferred from homology"/>
<sequence length="206" mass="22777">MTKNPTKIILLFGALFLATLMGCYIYNTTTPIGENIKPLKDLGGPFEINSLDSTVSLEQYKGNVVVLYFGFLNCAEVCPSSMGVLSAAFSQLPPATYQHVQGLFISVDPERDDLVSLHQFAKYFDDRVIGLTGTQQQIDTLTKQYGVYFDIIDMESSELSYTVDHSSRFYIIDETGKLVGAMSHNTTPVELAAGIERVYAKSMAKK</sequence>
<dbReference type="InterPro" id="IPR003782">
    <property type="entry name" value="SCO1/SenC"/>
</dbReference>
<keyword evidence="2" id="KW-0186">Copper</keyword>
<dbReference type="InterPro" id="IPR036249">
    <property type="entry name" value="Thioredoxin-like_sf"/>
</dbReference>
<keyword evidence="3" id="KW-1015">Disulfide bond</keyword>
<evidence type="ECO:0008006" key="6">
    <source>
        <dbReference type="Google" id="ProtNLM"/>
    </source>
</evidence>
<organism evidence="4 5">
    <name type="scientific">Photobacterium toruni</name>
    <dbReference type="NCBI Taxonomy" id="1935446"/>
    <lineage>
        <taxon>Bacteria</taxon>
        <taxon>Pseudomonadati</taxon>
        <taxon>Pseudomonadota</taxon>
        <taxon>Gammaproteobacteria</taxon>
        <taxon>Vibrionales</taxon>
        <taxon>Vibrionaceae</taxon>
        <taxon>Photobacterium</taxon>
    </lineage>
</organism>
<dbReference type="OrthoDB" id="9790194at2"/>
<accession>A0A1T4R1Y2</accession>
<evidence type="ECO:0000256" key="2">
    <source>
        <dbReference type="PIRSR" id="PIRSR603782-1"/>
    </source>
</evidence>
<feature type="disulfide bond" description="Redox-active" evidence="3">
    <location>
        <begin position="74"/>
        <end position="78"/>
    </location>
</feature>
<evidence type="ECO:0000313" key="4">
    <source>
        <dbReference type="EMBL" id="SKA09856.1"/>
    </source>
</evidence>
<dbReference type="Gene3D" id="3.40.30.10">
    <property type="entry name" value="Glutaredoxin"/>
    <property type="match status" value="1"/>
</dbReference>
<feature type="binding site" evidence="2">
    <location>
        <position position="165"/>
    </location>
    <ligand>
        <name>Cu cation</name>
        <dbReference type="ChEBI" id="CHEBI:23378"/>
    </ligand>
</feature>
<protein>
    <recommendedName>
        <fullName evidence="6">Thioredoxin domain-containing protein</fullName>
    </recommendedName>
</protein>